<name>A0A427AMZ3_ENSVE</name>
<accession>A0A427AMZ3</accession>
<evidence type="ECO:0000256" key="1">
    <source>
        <dbReference type="SAM" id="MobiDB-lite"/>
    </source>
</evidence>
<evidence type="ECO:0000313" key="2">
    <source>
        <dbReference type="EMBL" id="RRT77583.1"/>
    </source>
</evidence>
<sequence>MVAASADEVKRESCQTSDVDVNYRAGPKSSYPRMKMTLAMNREQKLQEGRCQRAGVEAVVYCKWGRRDLRSNGCPGGWRQMTHEYLQFRSGVVDEQTIIKAIV</sequence>
<feature type="region of interest" description="Disordered" evidence="1">
    <location>
        <begin position="1"/>
        <end position="28"/>
    </location>
</feature>
<organism evidence="2 3">
    <name type="scientific">Ensete ventricosum</name>
    <name type="common">Abyssinian banana</name>
    <name type="synonym">Musa ensete</name>
    <dbReference type="NCBI Taxonomy" id="4639"/>
    <lineage>
        <taxon>Eukaryota</taxon>
        <taxon>Viridiplantae</taxon>
        <taxon>Streptophyta</taxon>
        <taxon>Embryophyta</taxon>
        <taxon>Tracheophyta</taxon>
        <taxon>Spermatophyta</taxon>
        <taxon>Magnoliopsida</taxon>
        <taxon>Liliopsida</taxon>
        <taxon>Zingiberales</taxon>
        <taxon>Musaceae</taxon>
        <taxon>Ensete</taxon>
    </lineage>
</organism>
<dbReference type="EMBL" id="AMZH03001897">
    <property type="protein sequence ID" value="RRT77583.1"/>
    <property type="molecule type" value="Genomic_DNA"/>
</dbReference>
<evidence type="ECO:0000313" key="3">
    <source>
        <dbReference type="Proteomes" id="UP000287651"/>
    </source>
</evidence>
<protein>
    <submittedName>
        <fullName evidence="2">Uncharacterized protein</fullName>
    </submittedName>
</protein>
<reference evidence="2 3" key="1">
    <citation type="journal article" date="2014" name="Agronomy (Basel)">
        <title>A Draft Genome Sequence for Ensete ventricosum, the Drought-Tolerant Tree Against Hunger.</title>
        <authorList>
            <person name="Harrison J."/>
            <person name="Moore K.A."/>
            <person name="Paszkiewicz K."/>
            <person name="Jones T."/>
            <person name="Grant M."/>
            <person name="Ambacheew D."/>
            <person name="Muzemil S."/>
            <person name="Studholme D.J."/>
        </authorList>
    </citation>
    <scope>NUCLEOTIDE SEQUENCE [LARGE SCALE GENOMIC DNA]</scope>
</reference>
<dbReference type="Proteomes" id="UP000287651">
    <property type="component" value="Unassembled WGS sequence"/>
</dbReference>
<gene>
    <name evidence="2" type="ORF">B296_00008112</name>
</gene>
<comment type="caution">
    <text evidence="2">The sequence shown here is derived from an EMBL/GenBank/DDBJ whole genome shotgun (WGS) entry which is preliminary data.</text>
</comment>
<dbReference type="AlphaFoldDB" id="A0A427AMZ3"/>
<proteinExistence type="predicted"/>